<protein>
    <recommendedName>
        <fullName evidence="4">BED-type domain-containing protein</fullName>
    </recommendedName>
</protein>
<accession>A0A9P3GSV0</accession>
<sequence length="459" mass="50229">MSSHNNDLGCAVNVDGNLKDAADIEWQDSASKDDRKALTGSTSLSRPSQAADAVPSSPKGLPAAIVAGSCRVGGRNRLQTWKAARRNPLGNSNAIRDFLQPRAPPTQATAGEASTSTGPGACEVEVTIRDGSGDEALRVPKKPAHTKRTRVDSDDEDSGDKAPLVPKKRSKATSKRSKPKRSKSKGKGKAPATQDDDDDDLPELEGSDDEDKDDEDEGDLDDDDDEPLEFKRLRAAIEIERRPAKRPKTDATRDIRGIFKPAERTVDNKTSKGHWCSECRDCGDFAWFTGGVSSLRMHIRRYWKTHGKTYLSKCDDLGISPHPHAVPPSDTTAPNNSGAAQQTLDSFREPGPAKFTNDGLISHLVEIITDADLPIRIVNRGPFRAVLPYLQPSLKEANIPHHIKMREIILEHAHRVADLLREKYKDIPCKISLTFDAWTSNVSATNHTTLYTQLGTTLA</sequence>
<dbReference type="EMBL" id="BPQB01000163">
    <property type="protein sequence ID" value="GJF00539.1"/>
    <property type="molecule type" value="Genomic_DNA"/>
</dbReference>
<dbReference type="Proteomes" id="UP000703269">
    <property type="component" value="Unassembled WGS sequence"/>
</dbReference>
<evidence type="ECO:0000256" key="1">
    <source>
        <dbReference type="SAM" id="MobiDB-lite"/>
    </source>
</evidence>
<name>A0A9P3GSV0_9APHY</name>
<dbReference type="AlphaFoldDB" id="A0A9P3GSV0"/>
<feature type="compositionally biased region" description="Basic residues" evidence="1">
    <location>
        <begin position="139"/>
        <end position="148"/>
    </location>
</feature>
<evidence type="ECO:0008006" key="4">
    <source>
        <dbReference type="Google" id="ProtNLM"/>
    </source>
</evidence>
<gene>
    <name evidence="2" type="ORF">PsYK624_168320</name>
</gene>
<evidence type="ECO:0000313" key="3">
    <source>
        <dbReference type="Proteomes" id="UP000703269"/>
    </source>
</evidence>
<feature type="compositionally biased region" description="Acidic residues" evidence="1">
    <location>
        <begin position="194"/>
        <end position="227"/>
    </location>
</feature>
<feature type="compositionally biased region" description="Basic and acidic residues" evidence="1">
    <location>
        <begin position="126"/>
        <end position="138"/>
    </location>
</feature>
<feature type="compositionally biased region" description="Basic residues" evidence="1">
    <location>
        <begin position="166"/>
        <end position="188"/>
    </location>
</feature>
<feature type="region of interest" description="Disordered" evidence="1">
    <location>
        <begin position="321"/>
        <end position="344"/>
    </location>
</feature>
<feature type="compositionally biased region" description="Polar residues" evidence="1">
    <location>
        <begin position="329"/>
        <end position="344"/>
    </location>
</feature>
<feature type="compositionally biased region" description="Polar residues" evidence="1">
    <location>
        <begin position="106"/>
        <end position="118"/>
    </location>
</feature>
<proteinExistence type="predicted"/>
<feature type="compositionally biased region" description="Polar residues" evidence="1">
    <location>
        <begin position="39"/>
        <end position="48"/>
    </location>
</feature>
<reference evidence="2 3" key="1">
    <citation type="submission" date="2021-08" db="EMBL/GenBank/DDBJ databases">
        <title>Draft Genome Sequence of Phanerochaete sordida strain YK-624.</title>
        <authorList>
            <person name="Mori T."/>
            <person name="Dohra H."/>
            <person name="Suzuki T."/>
            <person name="Kawagishi H."/>
            <person name="Hirai H."/>
        </authorList>
    </citation>
    <scope>NUCLEOTIDE SEQUENCE [LARGE SCALE GENOMIC DNA]</scope>
    <source>
        <strain evidence="2 3">YK-624</strain>
    </source>
</reference>
<feature type="region of interest" description="Disordered" evidence="1">
    <location>
        <begin position="25"/>
        <end position="62"/>
    </location>
</feature>
<keyword evidence="3" id="KW-1185">Reference proteome</keyword>
<dbReference type="OrthoDB" id="3269691at2759"/>
<evidence type="ECO:0000313" key="2">
    <source>
        <dbReference type="EMBL" id="GJF00539.1"/>
    </source>
</evidence>
<organism evidence="2 3">
    <name type="scientific">Phanerochaete sordida</name>
    <dbReference type="NCBI Taxonomy" id="48140"/>
    <lineage>
        <taxon>Eukaryota</taxon>
        <taxon>Fungi</taxon>
        <taxon>Dikarya</taxon>
        <taxon>Basidiomycota</taxon>
        <taxon>Agaricomycotina</taxon>
        <taxon>Agaricomycetes</taxon>
        <taxon>Polyporales</taxon>
        <taxon>Phanerochaetaceae</taxon>
        <taxon>Phanerochaete</taxon>
    </lineage>
</organism>
<feature type="region of interest" description="Disordered" evidence="1">
    <location>
        <begin position="81"/>
        <end position="229"/>
    </location>
</feature>
<comment type="caution">
    <text evidence="2">The sequence shown here is derived from an EMBL/GenBank/DDBJ whole genome shotgun (WGS) entry which is preliminary data.</text>
</comment>